<evidence type="ECO:0000256" key="1">
    <source>
        <dbReference type="ARBA" id="ARBA00000085"/>
    </source>
</evidence>
<dbReference type="SUPFAM" id="SSF47384">
    <property type="entry name" value="Homodimeric domain of signal transducing histidine kinase"/>
    <property type="match status" value="1"/>
</dbReference>
<feature type="modified residue" description="4-aspartylphosphate" evidence="9">
    <location>
        <position position="808"/>
    </location>
</feature>
<dbReference type="SMART" id="SM00387">
    <property type="entry name" value="HATPase_c"/>
    <property type="match status" value="1"/>
</dbReference>
<feature type="transmembrane region" description="Helical" evidence="11">
    <location>
        <begin position="57"/>
        <end position="80"/>
    </location>
</feature>
<dbReference type="SMART" id="SM00091">
    <property type="entry name" value="PAS"/>
    <property type="match status" value="3"/>
</dbReference>
<keyword evidence="5" id="KW-0547">Nucleotide-binding</keyword>
<dbReference type="NCBIfam" id="NF046020">
    <property type="entry name" value="HisKinCckABruc"/>
    <property type="match status" value="1"/>
</dbReference>
<dbReference type="CDD" id="cd00082">
    <property type="entry name" value="HisKA"/>
    <property type="match status" value="1"/>
</dbReference>
<proteinExistence type="predicted"/>
<dbReference type="CDD" id="cd00130">
    <property type="entry name" value="PAS"/>
    <property type="match status" value="2"/>
</dbReference>
<dbReference type="InterPro" id="IPR001789">
    <property type="entry name" value="Sig_transdc_resp-reg_receiver"/>
</dbReference>
<dbReference type="NCBIfam" id="TIGR00229">
    <property type="entry name" value="sensory_box"/>
    <property type="match status" value="1"/>
</dbReference>
<dbReference type="SUPFAM" id="SSF52172">
    <property type="entry name" value="CheY-like"/>
    <property type="match status" value="1"/>
</dbReference>
<keyword evidence="3 9" id="KW-0597">Phosphoprotein</keyword>
<dbReference type="SUPFAM" id="SSF55785">
    <property type="entry name" value="PYP-like sensor domain (PAS domain)"/>
    <property type="match status" value="2"/>
</dbReference>
<reference evidence="15" key="1">
    <citation type="submission" date="2022-07" db="EMBL/GenBank/DDBJ databases">
        <title>Ectorhizobium quercum gen.nov., sp. nov.</title>
        <authorList>
            <person name="Ma T."/>
            <person name="Li Y."/>
        </authorList>
    </citation>
    <scope>NUCLEOTIDE SEQUENCE</scope>
    <source>
        <strain evidence="15">BDR2-2</strain>
    </source>
</reference>
<evidence type="ECO:0000313" key="16">
    <source>
        <dbReference type="Proteomes" id="UP001208771"/>
    </source>
</evidence>
<dbReference type="Gene3D" id="3.30.450.20">
    <property type="entry name" value="PAS domain"/>
    <property type="match status" value="2"/>
</dbReference>
<dbReference type="Gene3D" id="1.10.287.130">
    <property type="match status" value="1"/>
</dbReference>
<comment type="catalytic activity">
    <reaction evidence="1">
        <text>ATP + protein L-histidine = ADP + protein N-phospho-L-histidine.</text>
        <dbReference type="EC" id="2.7.13.3"/>
    </reaction>
</comment>
<dbReference type="Pfam" id="PF02518">
    <property type="entry name" value="HATPase_c"/>
    <property type="match status" value="1"/>
</dbReference>
<feature type="region of interest" description="Disordered" evidence="10">
    <location>
        <begin position="715"/>
        <end position="747"/>
    </location>
</feature>
<evidence type="ECO:0000256" key="2">
    <source>
        <dbReference type="ARBA" id="ARBA00012438"/>
    </source>
</evidence>
<dbReference type="InterPro" id="IPR003594">
    <property type="entry name" value="HATPase_dom"/>
</dbReference>
<evidence type="ECO:0000256" key="7">
    <source>
        <dbReference type="ARBA" id="ARBA00022840"/>
    </source>
</evidence>
<evidence type="ECO:0000259" key="14">
    <source>
        <dbReference type="PROSITE" id="PS50112"/>
    </source>
</evidence>
<keyword evidence="6" id="KW-0418">Kinase</keyword>
<dbReference type="InterPro" id="IPR013767">
    <property type="entry name" value="PAS_fold"/>
</dbReference>
<keyword evidence="8" id="KW-0902">Two-component regulatory system</keyword>
<evidence type="ECO:0000256" key="6">
    <source>
        <dbReference type="ARBA" id="ARBA00022777"/>
    </source>
</evidence>
<protein>
    <recommendedName>
        <fullName evidence="2">histidine kinase</fullName>
        <ecNumber evidence="2">2.7.13.3</ecNumber>
    </recommendedName>
</protein>
<keyword evidence="16" id="KW-1185">Reference proteome</keyword>
<dbReference type="PROSITE" id="PS50110">
    <property type="entry name" value="RESPONSE_REGULATORY"/>
    <property type="match status" value="1"/>
</dbReference>
<feature type="domain" description="Histidine kinase" evidence="12">
    <location>
        <begin position="488"/>
        <end position="712"/>
    </location>
</feature>
<accession>A0AAE3SV17</accession>
<evidence type="ECO:0000313" key="15">
    <source>
        <dbReference type="EMBL" id="MCX8997672.1"/>
    </source>
</evidence>
<dbReference type="Proteomes" id="UP001208771">
    <property type="component" value="Unassembled WGS sequence"/>
</dbReference>
<dbReference type="InterPro" id="IPR011006">
    <property type="entry name" value="CheY-like_superfamily"/>
</dbReference>
<dbReference type="SUPFAM" id="SSF55874">
    <property type="entry name" value="ATPase domain of HSP90 chaperone/DNA topoisomerase II/histidine kinase"/>
    <property type="match status" value="1"/>
</dbReference>
<comment type="caution">
    <text evidence="15">The sequence shown here is derived from an EMBL/GenBank/DDBJ whole genome shotgun (WGS) entry which is preliminary data.</text>
</comment>
<evidence type="ECO:0000256" key="10">
    <source>
        <dbReference type="SAM" id="MobiDB-lite"/>
    </source>
</evidence>
<evidence type="ECO:0000259" key="12">
    <source>
        <dbReference type="PROSITE" id="PS50109"/>
    </source>
</evidence>
<feature type="domain" description="PAS" evidence="14">
    <location>
        <begin position="85"/>
        <end position="121"/>
    </location>
</feature>
<keyword evidence="11" id="KW-0472">Membrane</keyword>
<dbReference type="Pfam" id="PF08448">
    <property type="entry name" value="PAS_4"/>
    <property type="match status" value="1"/>
</dbReference>
<dbReference type="InterPro" id="IPR003661">
    <property type="entry name" value="HisK_dim/P_dom"/>
</dbReference>
<dbReference type="InterPro" id="IPR036097">
    <property type="entry name" value="HisK_dim/P_sf"/>
</dbReference>
<dbReference type="EMBL" id="JANFPI010000003">
    <property type="protein sequence ID" value="MCX8997672.1"/>
    <property type="molecule type" value="Genomic_DNA"/>
</dbReference>
<evidence type="ECO:0000256" key="5">
    <source>
        <dbReference type="ARBA" id="ARBA00022741"/>
    </source>
</evidence>
<feature type="transmembrane region" description="Helical" evidence="11">
    <location>
        <begin position="24"/>
        <end position="45"/>
    </location>
</feature>
<gene>
    <name evidence="15" type="ORF">NOF55_11215</name>
</gene>
<dbReference type="PRINTS" id="PR00344">
    <property type="entry name" value="BCTRLSENSOR"/>
</dbReference>
<evidence type="ECO:0000256" key="3">
    <source>
        <dbReference type="ARBA" id="ARBA00022553"/>
    </source>
</evidence>
<dbReference type="InterPro" id="IPR035965">
    <property type="entry name" value="PAS-like_dom_sf"/>
</dbReference>
<dbReference type="InterPro" id="IPR013656">
    <property type="entry name" value="PAS_4"/>
</dbReference>
<dbReference type="Pfam" id="PF00989">
    <property type="entry name" value="PAS"/>
    <property type="match status" value="1"/>
</dbReference>
<keyword evidence="4" id="KW-0808">Transferase</keyword>
<dbReference type="InterPro" id="IPR005467">
    <property type="entry name" value="His_kinase_dom"/>
</dbReference>
<dbReference type="GO" id="GO:0005524">
    <property type="term" value="F:ATP binding"/>
    <property type="evidence" value="ECO:0007669"/>
    <property type="project" value="UniProtKB-KW"/>
</dbReference>
<organism evidence="15 16">
    <name type="scientific">Ectorhizobium quercum</name>
    <dbReference type="NCBI Taxonomy" id="2965071"/>
    <lineage>
        <taxon>Bacteria</taxon>
        <taxon>Pseudomonadati</taxon>
        <taxon>Pseudomonadota</taxon>
        <taxon>Alphaproteobacteria</taxon>
        <taxon>Hyphomicrobiales</taxon>
        <taxon>Rhizobiaceae</taxon>
        <taxon>Ectorhizobium</taxon>
    </lineage>
</organism>
<evidence type="ECO:0000256" key="8">
    <source>
        <dbReference type="ARBA" id="ARBA00023012"/>
    </source>
</evidence>
<dbReference type="PROSITE" id="PS50109">
    <property type="entry name" value="HIS_KIN"/>
    <property type="match status" value="1"/>
</dbReference>
<dbReference type="PANTHER" id="PTHR43065:SF42">
    <property type="entry name" value="TWO-COMPONENT SENSOR PPRA"/>
    <property type="match status" value="1"/>
</dbReference>
<dbReference type="Gene3D" id="3.40.50.2300">
    <property type="match status" value="1"/>
</dbReference>
<dbReference type="GO" id="GO:0006355">
    <property type="term" value="P:regulation of DNA-templated transcription"/>
    <property type="evidence" value="ECO:0007669"/>
    <property type="project" value="InterPro"/>
</dbReference>
<keyword evidence="11" id="KW-1133">Transmembrane helix</keyword>
<evidence type="ECO:0000256" key="4">
    <source>
        <dbReference type="ARBA" id="ARBA00022679"/>
    </source>
</evidence>
<dbReference type="InterPro" id="IPR036890">
    <property type="entry name" value="HATPase_C_sf"/>
</dbReference>
<dbReference type="Gene3D" id="3.30.565.10">
    <property type="entry name" value="Histidine kinase-like ATPase, C-terminal domain"/>
    <property type="match status" value="1"/>
</dbReference>
<dbReference type="FunFam" id="1.10.287.130:FF:000037">
    <property type="entry name" value="Hybrid sensor histidine kinase/response regulator"/>
    <property type="match status" value="1"/>
</dbReference>
<name>A0AAE3SV17_9HYPH</name>
<dbReference type="EC" id="2.7.13.3" evidence="2"/>
<dbReference type="AlphaFoldDB" id="A0AAE3SV17"/>
<dbReference type="RefSeq" id="WP_306411451.1">
    <property type="nucleotide sequence ID" value="NZ_JANFPI010000003.1"/>
</dbReference>
<dbReference type="InterPro" id="IPR000014">
    <property type="entry name" value="PAS"/>
</dbReference>
<dbReference type="InterPro" id="IPR004358">
    <property type="entry name" value="Sig_transdc_His_kin-like_C"/>
</dbReference>
<dbReference type="PROSITE" id="PS50112">
    <property type="entry name" value="PAS"/>
    <property type="match status" value="1"/>
</dbReference>
<dbReference type="PANTHER" id="PTHR43065">
    <property type="entry name" value="SENSOR HISTIDINE KINASE"/>
    <property type="match status" value="1"/>
</dbReference>
<keyword evidence="7" id="KW-0067">ATP-binding</keyword>
<dbReference type="SMART" id="SM00388">
    <property type="entry name" value="HisKA"/>
    <property type="match status" value="1"/>
</dbReference>
<evidence type="ECO:0000256" key="11">
    <source>
        <dbReference type="SAM" id="Phobius"/>
    </source>
</evidence>
<feature type="domain" description="Response regulatory" evidence="13">
    <location>
        <begin position="757"/>
        <end position="873"/>
    </location>
</feature>
<dbReference type="GO" id="GO:0000155">
    <property type="term" value="F:phosphorelay sensor kinase activity"/>
    <property type="evidence" value="ECO:0007669"/>
    <property type="project" value="InterPro"/>
</dbReference>
<evidence type="ECO:0000256" key="9">
    <source>
        <dbReference type="PROSITE-ProRule" id="PRU00169"/>
    </source>
</evidence>
<sequence>MTGMRQAGNDEAPLLDQGGRTAGTIVRILVLALVLAGAAAAFIIFRDHLDNELVLGVLGILAMVGIFFLVSSIIGFVQVMPGSEPDELSRRFIASHPDGIIITDQAGRIVFANAAYGKLTGARKATEVRSLEALLSRNREATEVLYRLTNGLREGREGHEEFRLMKALSPAEHAGAGAHWYRLKARALSGAGGKGKPLQVWQITDITPEREEQERFFKELQNAIDYLDHAPVGFFSAGRKGEVFYLNATLAEWLAIDLTKFTPGSLSIADFVAGEGMALIQSVQAEPGARRTEVLDLDFRRSNGQSVPVRLVHRVSATRDGAPGESRTVVLSRRADGEGGDQDSAAAMRFTRFFNNTPMAIASVTGDGRIVKTNAPFLKLFSGVVSRDDIENGVRLERLIAETDRQQMETALAAALDRQSDIPPFDCRHPADESRHFRYYVNAVVDQSDEAPEEAAIVYAVEVTEQKALESRMAQTQKMNAVGTLAGGIAHDFNNVLTAILLSSDHLLLQARPSDASFADLMEIKRNANRAAVLVRQLLAFSRKQTMRPVVLNLTDVVGDLRMLVARLISGTNVKLDVDYGRDLWPVKTDLSQFEQVLINLCVNARDAMPEGGVITLRTRNVTAREAAAFSYAELPHEDFVLVEVSDTGTGIPPEIMDKIFEPFFTTKEVGKGTGLGLAMVYGIVKQSGGYIHPESEVGKGTTFRIFLPRHVAEPVPEHAPPSAVNVSSDGQDRGETSRVLGQAAQEPQDLTGNSAVVLLVEDEEAVRRGGKRMLETRGYTVHEAGSGVEALEIMDELDGKVDVVVSDVVMPEMDGPTLLTELRKRYPDLKFIFVSGYAEDAFARNLPADAKFGFLPKPFSLKQLAVAVREMLDGNG</sequence>
<evidence type="ECO:0000259" key="13">
    <source>
        <dbReference type="PROSITE" id="PS50110"/>
    </source>
</evidence>
<keyword evidence="11" id="KW-0812">Transmembrane</keyword>
<dbReference type="SMART" id="SM00448">
    <property type="entry name" value="REC"/>
    <property type="match status" value="1"/>
</dbReference>
<dbReference type="Pfam" id="PF00072">
    <property type="entry name" value="Response_reg"/>
    <property type="match status" value="1"/>
</dbReference>